<sequence>MSLIKLQQITDELEELKYQGEQGIPILIEGRKDEEALRELGVNGPFIKVSGSRLSLSEIALKASRASRAIILTDFDRKGSELAKRLYMDMQSLGADPDLRIRRRLMGMTRRYIKDIQSLPSYIERLKLEVCPYPLDNI</sequence>
<dbReference type="Gene3D" id="3.40.1360.10">
    <property type="match status" value="1"/>
</dbReference>
<name>A0A371NDC8_9EURY</name>
<dbReference type="Proteomes" id="UP000256864">
    <property type="component" value="Unassembled WGS sequence"/>
</dbReference>
<protein>
    <recommendedName>
        <fullName evidence="3">UPF0292 protein C7452_0494</fullName>
    </recommendedName>
</protein>
<dbReference type="GeneID" id="24854028"/>
<dbReference type="PANTHER" id="PTHR39964:SF2">
    <property type="entry name" value="UPF0292 PROTEIN MJ1624"/>
    <property type="match status" value="1"/>
</dbReference>
<evidence type="ECO:0000256" key="1">
    <source>
        <dbReference type="ARBA" id="ARBA00022723"/>
    </source>
</evidence>
<dbReference type="InterPro" id="IPR006171">
    <property type="entry name" value="TOPRIM_dom"/>
</dbReference>
<comment type="similarity">
    <text evidence="3">Belongs to the UPF0292 family.</text>
</comment>
<dbReference type="AlphaFoldDB" id="A0A371NDC8"/>
<dbReference type="InterPro" id="IPR022972">
    <property type="entry name" value="UPF0292"/>
</dbReference>
<dbReference type="RefSeq" id="WP_048175557.1">
    <property type="nucleotide sequence ID" value="NZ_QREL01000001.1"/>
</dbReference>
<keyword evidence="1" id="KW-0479">Metal-binding</keyword>
<keyword evidence="6" id="KW-1185">Reference proteome</keyword>
<dbReference type="HAMAP" id="MF_01095">
    <property type="entry name" value="UPF0292"/>
    <property type="match status" value="1"/>
</dbReference>
<reference evidence="5 6" key="1">
    <citation type="submission" date="2018-07" db="EMBL/GenBank/DDBJ databases">
        <title>Genomic Encyclopedia of Type Strains, Phase IV (KMG-IV): sequencing the most valuable type-strain genomes for metagenomic binning, comparative biology and taxonomic classification.</title>
        <authorList>
            <person name="Goeker M."/>
        </authorList>
    </citation>
    <scope>NUCLEOTIDE SEQUENCE [LARGE SCALE GENOMIC DNA]</scope>
    <source>
        <strain evidence="5 6">DSM 7466</strain>
    </source>
</reference>
<dbReference type="InterPro" id="IPR034141">
    <property type="entry name" value="TOPRIM_RNase_M5-like"/>
</dbReference>
<feature type="domain" description="Toprim" evidence="4">
    <location>
        <begin position="23"/>
        <end position="105"/>
    </location>
</feature>
<evidence type="ECO:0000259" key="4">
    <source>
        <dbReference type="PROSITE" id="PS50880"/>
    </source>
</evidence>
<organism evidence="5 6">
    <name type="scientific">Methanothermobacter defluvii</name>
    <dbReference type="NCBI Taxonomy" id="49339"/>
    <lineage>
        <taxon>Archaea</taxon>
        <taxon>Methanobacteriati</taxon>
        <taxon>Methanobacteriota</taxon>
        <taxon>Methanomada group</taxon>
        <taxon>Methanobacteria</taxon>
        <taxon>Methanobacteriales</taxon>
        <taxon>Methanobacteriaceae</taxon>
        <taxon>Methanothermobacter</taxon>
    </lineage>
</organism>
<dbReference type="PANTHER" id="PTHR39964">
    <property type="entry name" value="UPF0292 PROTEIN TK1411"/>
    <property type="match status" value="1"/>
</dbReference>
<gene>
    <name evidence="5" type="ORF">C7452_0494</name>
</gene>
<accession>A0A371NDC8</accession>
<keyword evidence="2" id="KW-0460">Magnesium</keyword>
<evidence type="ECO:0000313" key="6">
    <source>
        <dbReference type="Proteomes" id="UP000256864"/>
    </source>
</evidence>
<evidence type="ECO:0000256" key="3">
    <source>
        <dbReference type="HAMAP-Rule" id="MF_01095"/>
    </source>
</evidence>
<proteinExistence type="inferred from homology"/>
<dbReference type="GO" id="GO:0004519">
    <property type="term" value="F:endonuclease activity"/>
    <property type="evidence" value="ECO:0007669"/>
    <property type="project" value="UniProtKB-KW"/>
</dbReference>
<dbReference type="GO" id="GO:0046872">
    <property type="term" value="F:metal ion binding"/>
    <property type="evidence" value="ECO:0007669"/>
    <property type="project" value="UniProtKB-KW"/>
</dbReference>
<dbReference type="NCBIfam" id="NF003093">
    <property type="entry name" value="PRK04017.1-4"/>
    <property type="match status" value="1"/>
</dbReference>
<keyword evidence="5" id="KW-0378">Hydrolase</keyword>
<dbReference type="Pfam" id="PF01751">
    <property type="entry name" value="Toprim"/>
    <property type="match status" value="1"/>
</dbReference>
<keyword evidence="5" id="KW-0255">Endonuclease</keyword>
<dbReference type="EMBL" id="QREL01000001">
    <property type="protein sequence ID" value="REE28482.1"/>
    <property type="molecule type" value="Genomic_DNA"/>
</dbReference>
<evidence type="ECO:0000313" key="5">
    <source>
        <dbReference type="EMBL" id="REE28482.1"/>
    </source>
</evidence>
<evidence type="ECO:0000256" key="2">
    <source>
        <dbReference type="ARBA" id="ARBA00022842"/>
    </source>
</evidence>
<dbReference type="PROSITE" id="PS50880">
    <property type="entry name" value="TOPRIM"/>
    <property type="match status" value="1"/>
</dbReference>
<dbReference type="CDD" id="cd01027">
    <property type="entry name" value="TOPRIM_RNase_M5_like"/>
    <property type="match status" value="1"/>
</dbReference>
<dbReference type="SMART" id="SM00493">
    <property type="entry name" value="TOPRIM"/>
    <property type="match status" value="1"/>
</dbReference>
<comment type="caution">
    <text evidence="5">The sequence shown here is derived from an EMBL/GenBank/DDBJ whole genome shotgun (WGS) entry which is preliminary data.</text>
</comment>
<keyword evidence="5" id="KW-0540">Nuclease</keyword>